<organism evidence="3 4">
    <name type="scientific">Steinernema hermaphroditum</name>
    <dbReference type="NCBI Taxonomy" id="289476"/>
    <lineage>
        <taxon>Eukaryota</taxon>
        <taxon>Metazoa</taxon>
        <taxon>Ecdysozoa</taxon>
        <taxon>Nematoda</taxon>
        <taxon>Chromadorea</taxon>
        <taxon>Rhabditida</taxon>
        <taxon>Tylenchina</taxon>
        <taxon>Panagrolaimomorpha</taxon>
        <taxon>Strongyloidoidea</taxon>
        <taxon>Steinernematidae</taxon>
        <taxon>Steinernema</taxon>
    </lineage>
</organism>
<comment type="caution">
    <text evidence="3">The sequence shown here is derived from an EMBL/GenBank/DDBJ whole genome shotgun (WGS) entry which is preliminary data.</text>
</comment>
<gene>
    <name evidence="3" type="ORF">QR680_000518</name>
</gene>
<keyword evidence="4" id="KW-1185">Reference proteome</keyword>
<accession>A0AA39GUV4</accession>
<sequence length="116" mass="13332">MFHGSRSSCRASTSTIGTQSFSSHTTNMETAREWAFLIGVVFICFLILVWVVSRCRRMYLSSWERRQRQQINTEFADMCRDEHAAQRNPPAYNSIQGAPPCYCQVVAMSQINEQQS</sequence>
<evidence type="ECO:0000313" key="4">
    <source>
        <dbReference type="Proteomes" id="UP001175271"/>
    </source>
</evidence>
<keyword evidence="2" id="KW-0812">Transmembrane</keyword>
<protein>
    <submittedName>
        <fullName evidence="3">Uncharacterized protein</fullName>
    </submittedName>
</protein>
<keyword evidence="2" id="KW-1133">Transmembrane helix</keyword>
<evidence type="ECO:0000256" key="2">
    <source>
        <dbReference type="SAM" id="Phobius"/>
    </source>
</evidence>
<evidence type="ECO:0000313" key="3">
    <source>
        <dbReference type="EMBL" id="KAK0393997.1"/>
    </source>
</evidence>
<feature type="transmembrane region" description="Helical" evidence="2">
    <location>
        <begin position="34"/>
        <end position="52"/>
    </location>
</feature>
<dbReference type="Proteomes" id="UP001175271">
    <property type="component" value="Unassembled WGS sequence"/>
</dbReference>
<proteinExistence type="predicted"/>
<reference evidence="3" key="1">
    <citation type="submission" date="2023-06" db="EMBL/GenBank/DDBJ databases">
        <title>Genomic analysis of the entomopathogenic nematode Steinernema hermaphroditum.</title>
        <authorList>
            <person name="Schwarz E.M."/>
            <person name="Heppert J.K."/>
            <person name="Baniya A."/>
            <person name="Schwartz H.T."/>
            <person name="Tan C.-H."/>
            <person name="Antoshechkin I."/>
            <person name="Sternberg P.W."/>
            <person name="Goodrich-Blair H."/>
            <person name="Dillman A.R."/>
        </authorList>
    </citation>
    <scope>NUCLEOTIDE SEQUENCE</scope>
    <source>
        <strain evidence="3">PS9179</strain>
        <tissue evidence="3">Whole animal</tissue>
    </source>
</reference>
<keyword evidence="2" id="KW-0472">Membrane</keyword>
<dbReference type="EMBL" id="JAUCMV010000005">
    <property type="protein sequence ID" value="KAK0393997.1"/>
    <property type="molecule type" value="Genomic_DNA"/>
</dbReference>
<evidence type="ECO:0000256" key="1">
    <source>
        <dbReference type="SAM" id="MobiDB-lite"/>
    </source>
</evidence>
<dbReference type="AlphaFoldDB" id="A0AA39GUV4"/>
<feature type="region of interest" description="Disordered" evidence="1">
    <location>
        <begin position="1"/>
        <end position="22"/>
    </location>
</feature>
<name>A0AA39GUV4_9BILA</name>